<dbReference type="Gene3D" id="3.40.1190.20">
    <property type="match status" value="2"/>
</dbReference>
<evidence type="ECO:0000259" key="4">
    <source>
        <dbReference type="Pfam" id="PF00294"/>
    </source>
</evidence>
<feature type="region of interest" description="Disordered" evidence="3">
    <location>
        <begin position="276"/>
        <end position="299"/>
    </location>
</feature>
<keyword evidence="7" id="KW-1185">Reference proteome</keyword>
<evidence type="ECO:0008006" key="8">
    <source>
        <dbReference type="Google" id="ProtNLM"/>
    </source>
</evidence>
<dbReference type="Proteomes" id="UP000075714">
    <property type="component" value="Unassembled WGS sequence"/>
</dbReference>
<feature type="compositionally biased region" description="Gly residues" evidence="3">
    <location>
        <begin position="141"/>
        <end position="165"/>
    </location>
</feature>
<dbReference type="OrthoDB" id="415590at2759"/>
<evidence type="ECO:0000256" key="2">
    <source>
        <dbReference type="ARBA" id="ARBA00022777"/>
    </source>
</evidence>
<dbReference type="Gene3D" id="3.20.20.150">
    <property type="entry name" value="Divalent-metal-dependent TIM barrel enzymes"/>
    <property type="match status" value="1"/>
</dbReference>
<feature type="region of interest" description="Disordered" evidence="3">
    <location>
        <begin position="137"/>
        <end position="165"/>
    </location>
</feature>
<dbReference type="PANTHER" id="PTHR10584:SF166">
    <property type="entry name" value="RIBOKINASE"/>
    <property type="match status" value="1"/>
</dbReference>
<dbReference type="SUPFAM" id="SSF53613">
    <property type="entry name" value="Ribokinase-like"/>
    <property type="match status" value="2"/>
</dbReference>
<dbReference type="InterPro" id="IPR013022">
    <property type="entry name" value="Xyl_isomerase-like_TIM-brl"/>
</dbReference>
<dbReference type="Pfam" id="PF01261">
    <property type="entry name" value="AP_endonuc_2"/>
    <property type="match status" value="1"/>
</dbReference>
<dbReference type="SUPFAM" id="SSF51658">
    <property type="entry name" value="Xylose isomerase-like"/>
    <property type="match status" value="1"/>
</dbReference>
<feature type="region of interest" description="Disordered" evidence="3">
    <location>
        <begin position="87"/>
        <end position="113"/>
    </location>
</feature>
<sequence length="583" mass="58512">MPAGANQAVAAALLSAGTGRLAPRFVCRLGDDAYLPWLRAELSRAGVDTSASRVVPNMSTGQGIVWLDAEGAATSVVLGGANAQGWSLLRPPSPPSPAAQQAPTADGNAAEDAGAAEAAALLAQHAAEVVAGVGSGTAAEGDGGGGSSSGSGGGDGGGGDGGGDGGAAAVKASVLLLQREVPEHVNEAFAAAAAAAGVPVLLDAGGEDRPVSRRLLSLVDFLAPNEQELQRLTGGMPTGRDEEVAAAAGTLMAGGARNVLVTLEGRGSLLLLGQEEEEQEETSGGINATGAQGGTGRRRCRPVRAIRQPALPVPGGVVADATAAGDAFRAALAVALVEGRGHRQQQRGRGGQAPSADYEQALRFAAAAGAIAVSRMDYHLQADYAAAWSAGVAAYRRLADACAGLGVAVSLEPKPTDPSSRFSFLPNTASALTFVAAVDRPNLGLTLDAGHMLMAGECLSQSAAEAAAAGRLFGLHLNDGHGRLGAEDGLVFGSVHAAAAQELVYYLRYKLPAAPAGRYSPGLPHAFFDTFPLNEDPVAEAAANVAAFAAMWARAGRLRRAGMEACLGAHDALCSLRLMASVP</sequence>
<evidence type="ECO:0000256" key="3">
    <source>
        <dbReference type="SAM" id="MobiDB-lite"/>
    </source>
</evidence>
<feature type="domain" description="Carbohydrate kinase PfkB" evidence="4">
    <location>
        <begin position="172"/>
        <end position="276"/>
    </location>
</feature>
<dbReference type="InterPro" id="IPR036237">
    <property type="entry name" value="Xyl_isomerase-like_sf"/>
</dbReference>
<protein>
    <recommendedName>
        <fullName evidence="8">Xylose isomerase-like TIM barrel domain-containing protein</fullName>
    </recommendedName>
</protein>
<accession>A0A150G6H6</accession>
<keyword evidence="1" id="KW-0808">Transferase</keyword>
<dbReference type="PANTHER" id="PTHR10584">
    <property type="entry name" value="SUGAR KINASE"/>
    <property type="match status" value="1"/>
</dbReference>
<comment type="caution">
    <text evidence="6">The sequence shown here is derived from an EMBL/GenBank/DDBJ whole genome shotgun (WGS) entry which is preliminary data.</text>
</comment>
<reference evidence="7" key="1">
    <citation type="journal article" date="2016" name="Nat. Commun.">
        <title>The Gonium pectorale genome demonstrates co-option of cell cycle regulation during the evolution of multicellularity.</title>
        <authorList>
            <person name="Hanschen E.R."/>
            <person name="Marriage T.N."/>
            <person name="Ferris P.J."/>
            <person name="Hamaji T."/>
            <person name="Toyoda A."/>
            <person name="Fujiyama A."/>
            <person name="Neme R."/>
            <person name="Noguchi H."/>
            <person name="Minakuchi Y."/>
            <person name="Suzuki M."/>
            <person name="Kawai-Toyooka H."/>
            <person name="Smith D.R."/>
            <person name="Sparks H."/>
            <person name="Anderson J."/>
            <person name="Bakaric R."/>
            <person name="Luria V."/>
            <person name="Karger A."/>
            <person name="Kirschner M.W."/>
            <person name="Durand P.M."/>
            <person name="Michod R.E."/>
            <person name="Nozaki H."/>
            <person name="Olson B.J."/>
        </authorList>
    </citation>
    <scope>NUCLEOTIDE SEQUENCE [LARGE SCALE GENOMIC DNA]</scope>
    <source>
        <strain evidence="7">NIES-2863</strain>
    </source>
</reference>
<feature type="domain" description="Carbohydrate kinase PfkB" evidence="4">
    <location>
        <begin position="3"/>
        <end position="84"/>
    </location>
</feature>
<keyword evidence="2" id="KW-0418">Kinase</keyword>
<proteinExistence type="predicted"/>
<feature type="compositionally biased region" description="Low complexity" evidence="3">
    <location>
        <begin position="98"/>
        <end position="113"/>
    </location>
</feature>
<evidence type="ECO:0000313" key="7">
    <source>
        <dbReference type="Proteomes" id="UP000075714"/>
    </source>
</evidence>
<dbReference type="InterPro" id="IPR029056">
    <property type="entry name" value="Ribokinase-like"/>
</dbReference>
<dbReference type="AlphaFoldDB" id="A0A150G6H6"/>
<dbReference type="EMBL" id="LSYV01000055">
    <property type="protein sequence ID" value="KXZ45438.1"/>
    <property type="molecule type" value="Genomic_DNA"/>
</dbReference>
<dbReference type="Pfam" id="PF00294">
    <property type="entry name" value="PfkB"/>
    <property type="match status" value="2"/>
</dbReference>
<dbReference type="GO" id="GO:0016301">
    <property type="term" value="F:kinase activity"/>
    <property type="evidence" value="ECO:0007669"/>
    <property type="project" value="UniProtKB-KW"/>
</dbReference>
<dbReference type="InterPro" id="IPR011611">
    <property type="entry name" value="PfkB_dom"/>
</dbReference>
<evidence type="ECO:0000259" key="5">
    <source>
        <dbReference type="Pfam" id="PF01261"/>
    </source>
</evidence>
<dbReference type="STRING" id="33097.A0A150G6H6"/>
<evidence type="ECO:0000313" key="6">
    <source>
        <dbReference type="EMBL" id="KXZ45438.1"/>
    </source>
</evidence>
<name>A0A150G6H6_GONPE</name>
<feature type="domain" description="Xylose isomerase-like TIM barrel" evidence="5">
    <location>
        <begin position="356"/>
        <end position="486"/>
    </location>
</feature>
<gene>
    <name evidence="6" type="ORF">GPECTOR_54g178</name>
</gene>
<evidence type="ECO:0000256" key="1">
    <source>
        <dbReference type="ARBA" id="ARBA00022679"/>
    </source>
</evidence>
<organism evidence="6 7">
    <name type="scientific">Gonium pectorale</name>
    <name type="common">Green alga</name>
    <dbReference type="NCBI Taxonomy" id="33097"/>
    <lineage>
        <taxon>Eukaryota</taxon>
        <taxon>Viridiplantae</taxon>
        <taxon>Chlorophyta</taxon>
        <taxon>core chlorophytes</taxon>
        <taxon>Chlorophyceae</taxon>
        <taxon>CS clade</taxon>
        <taxon>Chlamydomonadales</taxon>
        <taxon>Volvocaceae</taxon>
        <taxon>Gonium</taxon>
    </lineage>
</organism>